<evidence type="ECO:0000256" key="7">
    <source>
        <dbReference type="SAM" id="Coils"/>
    </source>
</evidence>
<organism evidence="9 10">
    <name type="scientific">Lucilia cuprina</name>
    <name type="common">Green bottle fly</name>
    <name type="synonym">Australian sheep blowfly</name>
    <dbReference type="NCBI Taxonomy" id="7375"/>
    <lineage>
        <taxon>Eukaryota</taxon>
        <taxon>Metazoa</taxon>
        <taxon>Ecdysozoa</taxon>
        <taxon>Arthropoda</taxon>
        <taxon>Hexapoda</taxon>
        <taxon>Insecta</taxon>
        <taxon>Pterygota</taxon>
        <taxon>Neoptera</taxon>
        <taxon>Endopterygota</taxon>
        <taxon>Diptera</taxon>
        <taxon>Brachycera</taxon>
        <taxon>Muscomorpha</taxon>
        <taxon>Oestroidea</taxon>
        <taxon>Calliphoridae</taxon>
        <taxon>Luciliinae</taxon>
        <taxon>Lucilia</taxon>
    </lineage>
</organism>
<accession>A0A0L0CA83</accession>
<comment type="caution">
    <text evidence="9">The sequence shown here is derived from an EMBL/GenBank/DDBJ whole genome shotgun (WGS) entry which is preliminary data.</text>
</comment>
<keyword evidence="3" id="KW-0805">Transcription regulation</keyword>
<evidence type="ECO:0000256" key="4">
    <source>
        <dbReference type="ARBA" id="ARBA00023125"/>
    </source>
</evidence>
<evidence type="ECO:0000313" key="10">
    <source>
        <dbReference type="Proteomes" id="UP000037069"/>
    </source>
</evidence>
<comment type="function">
    <text evidence="6">Involved in transvection phenomena (= synapsis-dependent gene expression), where the synaptic pairing of chromosomes carrying genes with which zeste interacts influences the expression of these genes. Zeste binds to DNA and stimulates transcription from a nearby promoter.</text>
</comment>
<comment type="subunit">
    <text evidence="1">Self-associates forming complexes of several hundred monomers.</text>
</comment>
<keyword evidence="4" id="KW-0238">DNA-binding</keyword>
<dbReference type="AlphaFoldDB" id="A0A0L0CA83"/>
<dbReference type="Pfam" id="PF13873">
    <property type="entry name" value="Myb_DNA-bind_5"/>
    <property type="match status" value="1"/>
</dbReference>
<evidence type="ECO:0000256" key="2">
    <source>
        <dbReference type="ARBA" id="ARBA00016807"/>
    </source>
</evidence>
<evidence type="ECO:0000256" key="5">
    <source>
        <dbReference type="ARBA" id="ARBA00023163"/>
    </source>
</evidence>
<dbReference type="InterPro" id="IPR028002">
    <property type="entry name" value="Myb_DNA-bind_5"/>
</dbReference>
<proteinExistence type="predicted"/>
<dbReference type="GO" id="GO:0003677">
    <property type="term" value="F:DNA binding"/>
    <property type="evidence" value="ECO:0007669"/>
    <property type="project" value="UniProtKB-KW"/>
</dbReference>
<evidence type="ECO:0000256" key="1">
    <source>
        <dbReference type="ARBA" id="ARBA00011764"/>
    </source>
</evidence>
<dbReference type="OrthoDB" id="8057489at2759"/>
<reference evidence="9 10" key="1">
    <citation type="journal article" date="2015" name="Nat. Commun.">
        <title>Lucilia cuprina genome unlocks parasitic fly biology to underpin future interventions.</title>
        <authorList>
            <person name="Anstead C.A."/>
            <person name="Korhonen P.K."/>
            <person name="Young N.D."/>
            <person name="Hall R.S."/>
            <person name="Jex A.R."/>
            <person name="Murali S.C."/>
            <person name="Hughes D.S."/>
            <person name="Lee S.F."/>
            <person name="Perry T."/>
            <person name="Stroehlein A.J."/>
            <person name="Ansell B.R."/>
            <person name="Breugelmans B."/>
            <person name="Hofmann A."/>
            <person name="Qu J."/>
            <person name="Dugan S."/>
            <person name="Lee S.L."/>
            <person name="Chao H."/>
            <person name="Dinh H."/>
            <person name="Han Y."/>
            <person name="Doddapaneni H.V."/>
            <person name="Worley K.C."/>
            <person name="Muzny D.M."/>
            <person name="Ioannidis P."/>
            <person name="Waterhouse R.M."/>
            <person name="Zdobnov E.M."/>
            <person name="James P.J."/>
            <person name="Bagnall N.H."/>
            <person name="Kotze A.C."/>
            <person name="Gibbs R.A."/>
            <person name="Richards S."/>
            <person name="Batterham P."/>
            <person name="Gasser R.B."/>
        </authorList>
    </citation>
    <scope>NUCLEOTIDE SEQUENCE [LARGE SCALE GENOMIC DNA]</scope>
    <source>
        <strain evidence="9 10">LS</strain>
        <tissue evidence="9">Full body</tissue>
    </source>
</reference>
<feature type="domain" description="Myb/SANT-like DNA-binding" evidence="8">
    <location>
        <begin position="9"/>
        <end position="81"/>
    </location>
</feature>
<evidence type="ECO:0000256" key="3">
    <source>
        <dbReference type="ARBA" id="ARBA00023015"/>
    </source>
</evidence>
<feature type="coiled-coil region" evidence="7">
    <location>
        <begin position="181"/>
        <end position="233"/>
    </location>
</feature>
<evidence type="ECO:0000313" key="9">
    <source>
        <dbReference type="EMBL" id="KNC28354.1"/>
    </source>
</evidence>
<dbReference type="OMA" id="GRVWIHY"/>
<dbReference type="EMBL" id="JRES01000784">
    <property type="protein sequence ID" value="KNC28354.1"/>
    <property type="molecule type" value="Genomic_DNA"/>
</dbReference>
<name>A0A0L0CA83_LUCCU</name>
<evidence type="ECO:0000256" key="6">
    <source>
        <dbReference type="ARBA" id="ARBA00025466"/>
    </source>
</evidence>
<gene>
    <name evidence="9" type="ORF">FF38_06229</name>
</gene>
<dbReference type="Proteomes" id="UP000037069">
    <property type="component" value="Unassembled WGS sequence"/>
</dbReference>
<sequence length="252" mass="28937">MESGKNRVTTKQQFEKLVELMEKHPETGRGKPQFGCSKNKNKELWEEFAVVLNSLGPPSRTAHEWGRVWIHYKANIKRKLANNRSNLLVTGGGPSQEVSLNPLEESVANLIKIKEQVAPSGQSFGVENIQPEMDVDEIMDNSISPSEIQIESLDRPTSSASQITRNRRKCKNVESERLELLKLQTQTQKELLAKIEQLEKTIYKNYEINKKLLEVKKQKLEIYKKQAKEAHELHTLKVEVQKLKIAKMRALQ</sequence>
<keyword evidence="7" id="KW-0175">Coiled coil</keyword>
<keyword evidence="10" id="KW-1185">Reference proteome</keyword>
<protein>
    <recommendedName>
        <fullName evidence="2">Regulatory protein zeste</fullName>
    </recommendedName>
</protein>
<keyword evidence="5" id="KW-0804">Transcription</keyword>
<evidence type="ECO:0000259" key="8">
    <source>
        <dbReference type="Pfam" id="PF13873"/>
    </source>
</evidence>